<sequence length="191" mass="21388">MAPTFFETPEAFRAWLEENHETAIELSVGFRKKVTGQASITWPQAVDQALCFGWIDGVRHSIDEDSYRIRFTPRRPKGIWSQMNIRRIEELQALGLVHPAGLAAFEAGKGRTNEYSHERGAQVFSEAETAKFQANAPAWANFQAFPPSYRKVAIHRVVSAKGAETRARRMTILIDACADGVKLVSATKRQA</sequence>
<dbReference type="EMBL" id="JACIDK010000002">
    <property type="protein sequence ID" value="MBB3891235.1"/>
    <property type="molecule type" value="Genomic_DNA"/>
</dbReference>
<name>A0A839ZXJ4_9CAUL</name>
<protein>
    <submittedName>
        <fullName evidence="1">Uncharacterized protein YdeI (YjbR/CyaY-like superfamily)</fullName>
    </submittedName>
</protein>
<accession>A0A839ZXJ4</accession>
<reference evidence="1 2" key="1">
    <citation type="submission" date="2020-08" db="EMBL/GenBank/DDBJ databases">
        <title>Genomic Encyclopedia of Type Strains, Phase IV (KMG-IV): sequencing the most valuable type-strain genomes for metagenomic binning, comparative biology and taxonomic classification.</title>
        <authorList>
            <person name="Goeker M."/>
        </authorList>
    </citation>
    <scope>NUCLEOTIDE SEQUENCE [LARGE SCALE GENOMIC DNA]</scope>
    <source>
        <strain evidence="1 2">DSM 21793</strain>
    </source>
</reference>
<evidence type="ECO:0000313" key="2">
    <source>
        <dbReference type="Proteomes" id="UP000530564"/>
    </source>
</evidence>
<dbReference type="Pfam" id="PF13376">
    <property type="entry name" value="OmdA"/>
    <property type="match status" value="1"/>
</dbReference>
<dbReference type="AlphaFoldDB" id="A0A839ZXJ4"/>
<comment type="caution">
    <text evidence="1">The sequence shown here is derived from an EMBL/GenBank/DDBJ whole genome shotgun (WGS) entry which is preliminary data.</text>
</comment>
<evidence type="ECO:0000313" key="1">
    <source>
        <dbReference type="EMBL" id="MBB3891235.1"/>
    </source>
</evidence>
<proteinExistence type="predicted"/>
<dbReference type="RefSeq" id="WP_183771922.1">
    <property type="nucleotide sequence ID" value="NZ_JACIDK010000002.1"/>
</dbReference>
<organism evidence="1 2">
    <name type="scientific">Phenylobacterium haematophilum</name>
    <dbReference type="NCBI Taxonomy" id="98513"/>
    <lineage>
        <taxon>Bacteria</taxon>
        <taxon>Pseudomonadati</taxon>
        <taxon>Pseudomonadota</taxon>
        <taxon>Alphaproteobacteria</taxon>
        <taxon>Caulobacterales</taxon>
        <taxon>Caulobacteraceae</taxon>
        <taxon>Phenylobacterium</taxon>
    </lineage>
</organism>
<dbReference type="Proteomes" id="UP000530564">
    <property type="component" value="Unassembled WGS sequence"/>
</dbReference>
<gene>
    <name evidence="1" type="ORF">GGQ61_001952</name>
</gene>
<keyword evidence="2" id="KW-1185">Reference proteome</keyword>